<keyword evidence="1" id="KW-0540">Nuclease</keyword>
<organism evidence="1 2">
    <name type="scientific">Rhizophagus irregularis</name>
    <dbReference type="NCBI Taxonomy" id="588596"/>
    <lineage>
        <taxon>Eukaryota</taxon>
        <taxon>Fungi</taxon>
        <taxon>Fungi incertae sedis</taxon>
        <taxon>Mucoromycota</taxon>
        <taxon>Glomeromycotina</taxon>
        <taxon>Glomeromycetes</taxon>
        <taxon>Glomerales</taxon>
        <taxon>Glomeraceae</taxon>
        <taxon>Rhizophagus</taxon>
    </lineage>
</organism>
<evidence type="ECO:0000313" key="2">
    <source>
        <dbReference type="Proteomes" id="UP000232688"/>
    </source>
</evidence>
<name>A0A2N0QNJ1_9GLOM</name>
<comment type="caution">
    <text evidence="1">The sequence shown here is derived from an EMBL/GenBank/DDBJ whole genome shotgun (WGS) entry which is preliminary data.</text>
</comment>
<reference evidence="1 2" key="1">
    <citation type="submission" date="2017-10" db="EMBL/GenBank/DDBJ databases">
        <title>Extensive intraspecific genome diversity in a model arbuscular mycorrhizal fungus.</title>
        <authorList>
            <person name="Chen E.C.H."/>
            <person name="Morin E."/>
            <person name="Baudet D."/>
            <person name="Noel J."/>
            <person name="Ndikumana S."/>
            <person name="Charron P."/>
            <person name="St-Onge C."/>
            <person name="Giorgi J."/>
            <person name="Grigoriev I.V."/>
            <person name="Roux C."/>
            <person name="Martin F.M."/>
            <person name="Corradi N."/>
        </authorList>
    </citation>
    <scope>NUCLEOTIDE SEQUENCE [LARGE SCALE GENOMIC DNA]</scope>
    <source>
        <strain evidence="1 2">A1</strain>
    </source>
</reference>
<dbReference type="GO" id="GO:0004519">
    <property type="term" value="F:endonuclease activity"/>
    <property type="evidence" value="ECO:0007669"/>
    <property type="project" value="UniProtKB-KW"/>
</dbReference>
<keyword evidence="1" id="KW-0378">Hydrolase</keyword>
<keyword evidence="1" id="KW-0255">Endonuclease</keyword>
<evidence type="ECO:0000313" key="1">
    <source>
        <dbReference type="EMBL" id="PKC52615.1"/>
    </source>
</evidence>
<dbReference type="Proteomes" id="UP000232688">
    <property type="component" value="Unassembled WGS sequence"/>
</dbReference>
<dbReference type="EMBL" id="LLXH01005468">
    <property type="protein sequence ID" value="PKC52615.1"/>
    <property type="molecule type" value="Genomic_DNA"/>
</dbReference>
<dbReference type="VEuPathDB" id="FungiDB:RhiirA1_481118"/>
<reference evidence="1 2" key="2">
    <citation type="submission" date="2017-10" db="EMBL/GenBank/DDBJ databases">
        <title>Genome analyses suggest a sexual origin of heterokaryosis in a supposedly ancient asexual fungus.</title>
        <authorList>
            <person name="Corradi N."/>
            <person name="Sedzielewska K."/>
            <person name="Noel J."/>
            <person name="Charron P."/>
            <person name="Farinelli L."/>
            <person name="Marton T."/>
            <person name="Kruger M."/>
            <person name="Pelin A."/>
            <person name="Brachmann A."/>
            <person name="Corradi N."/>
        </authorList>
    </citation>
    <scope>NUCLEOTIDE SEQUENCE [LARGE SCALE GENOMIC DNA]</scope>
    <source>
        <strain evidence="1 2">A1</strain>
    </source>
</reference>
<gene>
    <name evidence="1" type="ORF">RhiirA1_481118</name>
</gene>
<dbReference type="AlphaFoldDB" id="A0A2N0QNJ1"/>
<proteinExistence type="predicted"/>
<accession>A0A2N0QNJ1</accession>
<protein>
    <submittedName>
        <fullName evidence="1">TnsA endonuclease</fullName>
    </submittedName>
</protein>
<sequence length="253" mass="30311">MSKKYMQNNQWGEKEMEYFPKRKVSNKLSWKIHHITGSFYSNKMKRTIEYESMGECLFYFFLELAREVERYYVQPLEIEVPFLTKEGDRKSWIHVPDVLVFGNGFKPTIFQIKESPQESKKHVLTNKACQKYAAERQWEYKVIYPKKLPKNILYNIKFLQGAIRKRKRFDEWIPEIMYRVEHMKGVTIDELASSFSPKVNPLLILPAIYHLIATGFLQINITKEIDQYSEVRLKKLNEELLPYLNLDGELFEY</sequence>